<protein>
    <submittedName>
        <fullName evidence="2">Metallophosphoesterase</fullName>
    </submittedName>
</protein>
<keyword evidence="3" id="KW-1185">Reference proteome</keyword>
<dbReference type="SUPFAM" id="SSF56300">
    <property type="entry name" value="Metallo-dependent phosphatases"/>
    <property type="match status" value="1"/>
</dbReference>
<feature type="domain" description="Calcineurin-like phosphoesterase" evidence="1">
    <location>
        <begin position="182"/>
        <end position="427"/>
    </location>
</feature>
<proteinExistence type="predicted"/>
<evidence type="ECO:0000259" key="1">
    <source>
        <dbReference type="Pfam" id="PF00149"/>
    </source>
</evidence>
<dbReference type="Proteomes" id="UP000735592">
    <property type="component" value="Unassembled WGS sequence"/>
</dbReference>
<organism evidence="2 3">
    <name type="scientific">Pseudoduganella danionis</name>
    <dbReference type="NCBI Taxonomy" id="1890295"/>
    <lineage>
        <taxon>Bacteria</taxon>
        <taxon>Pseudomonadati</taxon>
        <taxon>Pseudomonadota</taxon>
        <taxon>Betaproteobacteria</taxon>
        <taxon>Burkholderiales</taxon>
        <taxon>Oxalobacteraceae</taxon>
        <taxon>Telluria group</taxon>
        <taxon>Pseudoduganella</taxon>
    </lineage>
</organism>
<dbReference type="Gene3D" id="3.60.21.10">
    <property type="match status" value="1"/>
</dbReference>
<gene>
    <name evidence="2" type="ORF">GM655_00205</name>
</gene>
<dbReference type="EMBL" id="WNKW01000001">
    <property type="protein sequence ID" value="MTW31240.1"/>
    <property type="molecule type" value="Genomic_DNA"/>
</dbReference>
<dbReference type="InterPro" id="IPR029052">
    <property type="entry name" value="Metallo-depent_PP-like"/>
</dbReference>
<accession>A0ABW9SHD4</accession>
<name>A0ABW9SHD4_9BURK</name>
<sequence>MQNAYCRTNRQQQGLPGLGRARRQRYSLNRTGTERGKLTDCLCGVTVLPLPRLSLSLSRLTIPVPAALLSALLGGCAALAPAPAPEFSSYVVLGENGRAVARVLIDAPACPPLQIDQHSVAMSVRSRPASLPLRPTVSPIADSKPSVFPMLTCEAELPASASYTSASVLGRQLPRPAAAPQRIVVLGDTGCRLADHAQSYQACNDQDAYPFARIAAAAAAWKPDLVIHVGDYHYRENACPAGNAGCAGSPWGYGWDAWQADFFTPGAALLQAAPWIMARGNHENCARAGQGYWRWLDPRPLLPQRDCDDPANDKLGNYSAPYAVPIGQDTQLLVIDSASTSWRGFKPGDTGWDMYRDSYRRLAELAAQAPRNLGIVHHPMLAMGADRKGDGPIQLLKGDAGLLQSFGSLNPLYLPENIQTMLSGHVHLWEQMSFSSPHPSQFVSGFSGTAEDIVPLPVQLPQGVTPAPGAVVEAYSHWIDGFGFMTMERQGPDQWLVLIHDLHGQVRNRCQINGRHSRCEHDQVK</sequence>
<comment type="caution">
    <text evidence="2">The sequence shown here is derived from an EMBL/GenBank/DDBJ whole genome shotgun (WGS) entry which is preliminary data.</text>
</comment>
<evidence type="ECO:0000313" key="3">
    <source>
        <dbReference type="Proteomes" id="UP000735592"/>
    </source>
</evidence>
<dbReference type="InterPro" id="IPR004843">
    <property type="entry name" value="Calcineurin-like_PHP"/>
</dbReference>
<dbReference type="Pfam" id="PF00149">
    <property type="entry name" value="Metallophos"/>
    <property type="match status" value="1"/>
</dbReference>
<reference evidence="2 3" key="1">
    <citation type="submission" date="2019-11" db="EMBL/GenBank/DDBJ databases">
        <title>Type strains purchased from KCTC, JCM and DSMZ.</title>
        <authorList>
            <person name="Lu H."/>
        </authorList>
    </citation>
    <scope>NUCLEOTIDE SEQUENCE [LARGE SCALE GENOMIC DNA]</scope>
    <source>
        <strain evidence="2 3">DSM 103461</strain>
    </source>
</reference>
<evidence type="ECO:0000313" key="2">
    <source>
        <dbReference type="EMBL" id="MTW31240.1"/>
    </source>
</evidence>